<reference evidence="3 4" key="1">
    <citation type="submission" date="2023-07" db="EMBL/GenBank/DDBJ databases">
        <title>Sequencing the genomes of 1000 actinobacteria strains.</title>
        <authorList>
            <person name="Klenk H.-P."/>
        </authorList>
    </citation>
    <scope>NUCLEOTIDE SEQUENCE [LARGE SCALE GENOMIC DNA]</scope>
    <source>
        <strain evidence="3 4">DSM 44711</strain>
    </source>
</reference>
<dbReference type="AlphaFoldDB" id="A0AAE3ZPC3"/>
<accession>A0AAE3ZPC3</accession>
<sequence>MTSSTFGATQHDHETPAGITSVKGTPRGRARTKPAYRTTEFIAYAVVVVGVLLASAITGGDAGSGDPFRADQAWFYVALLTIGYMLSRGLAKAGRRGGTDA</sequence>
<dbReference type="Proteomes" id="UP001183629">
    <property type="component" value="Unassembled WGS sequence"/>
</dbReference>
<evidence type="ECO:0000256" key="1">
    <source>
        <dbReference type="SAM" id="MobiDB-lite"/>
    </source>
</evidence>
<keyword evidence="2" id="KW-1133">Transmembrane helix</keyword>
<comment type="caution">
    <text evidence="3">The sequence shown here is derived from an EMBL/GenBank/DDBJ whole genome shotgun (WGS) entry which is preliminary data.</text>
</comment>
<keyword evidence="4" id="KW-1185">Reference proteome</keyword>
<evidence type="ECO:0000256" key="2">
    <source>
        <dbReference type="SAM" id="Phobius"/>
    </source>
</evidence>
<dbReference type="EMBL" id="JAVDYC010000001">
    <property type="protein sequence ID" value="MDR7322607.1"/>
    <property type="molecule type" value="Genomic_DNA"/>
</dbReference>
<gene>
    <name evidence="3" type="ORF">J2S44_002857</name>
</gene>
<keyword evidence="2" id="KW-0472">Membrane</keyword>
<keyword evidence="2" id="KW-0812">Transmembrane</keyword>
<feature type="transmembrane region" description="Helical" evidence="2">
    <location>
        <begin position="72"/>
        <end position="91"/>
    </location>
</feature>
<proteinExistence type="predicted"/>
<evidence type="ECO:0000313" key="3">
    <source>
        <dbReference type="EMBL" id="MDR7322607.1"/>
    </source>
</evidence>
<evidence type="ECO:0000313" key="4">
    <source>
        <dbReference type="Proteomes" id="UP001183629"/>
    </source>
</evidence>
<dbReference type="RefSeq" id="WP_310413254.1">
    <property type="nucleotide sequence ID" value="NZ_JAVDYC010000001.1"/>
</dbReference>
<name>A0AAE3ZPC3_9ACTN</name>
<feature type="region of interest" description="Disordered" evidence="1">
    <location>
        <begin position="1"/>
        <end position="31"/>
    </location>
</feature>
<organism evidence="3 4">
    <name type="scientific">Catenuloplanes niger</name>
    <dbReference type="NCBI Taxonomy" id="587534"/>
    <lineage>
        <taxon>Bacteria</taxon>
        <taxon>Bacillati</taxon>
        <taxon>Actinomycetota</taxon>
        <taxon>Actinomycetes</taxon>
        <taxon>Micromonosporales</taxon>
        <taxon>Micromonosporaceae</taxon>
        <taxon>Catenuloplanes</taxon>
    </lineage>
</organism>
<protein>
    <submittedName>
        <fullName evidence="3">Uncharacterized protein</fullName>
    </submittedName>
</protein>
<feature type="transmembrane region" description="Helical" evidence="2">
    <location>
        <begin position="41"/>
        <end position="60"/>
    </location>
</feature>